<dbReference type="HOGENOM" id="CLU_3168973_0_0_9"/>
<comment type="caution">
    <text evidence="1">The sequence shown here is derived from an EMBL/GenBank/DDBJ whole genome shotgun (WGS) entry which is preliminary data.</text>
</comment>
<protein>
    <submittedName>
        <fullName evidence="1">Uncharacterized protein</fullName>
    </submittedName>
</protein>
<dbReference type="AlphaFoldDB" id="D3ASU0"/>
<evidence type="ECO:0000313" key="2">
    <source>
        <dbReference type="Proteomes" id="UP000004968"/>
    </source>
</evidence>
<sequence length="47" mass="5295">MLTFVKCFGMIYLAAENGGKLFRKTSGLTAERVLKKMKKVVDKNESL</sequence>
<gene>
    <name evidence="1" type="ORF">CLOSTHATH_06698</name>
</gene>
<proteinExistence type="predicted"/>
<dbReference type="EMBL" id="ACIO01000829">
    <property type="protein sequence ID" value="EFC95112.1"/>
    <property type="molecule type" value="Genomic_DNA"/>
</dbReference>
<dbReference type="Proteomes" id="UP000004968">
    <property type="component" value="Unassembled WGS sequence"/>
</dbReference>
<evidence type="ECO:0000313" key="1">
    <source>
        <dbReference type="EMBL" id="EFC95112.1"/>
    </source>
</evidence>
<accession>D3ASU0</accession>
<name>D3ASU0_9FIRM</name>
<organism evidence="1 2">
    <name type="scientific">Hungatella hathewayi DSM 13479</name>
    <dbReference type="NCBI Taxonomy" id="566550"/>
    <lineage>
        <taxon>Bacteria</taxon>
        <taxon>Bacillati</taxon>
        <taxon>Bacillota</taxon>
        <taxon>Clostridia</taxon>
        <taxon>Lachnospirales</taxon>
        <taxon>Lachnospiraceae</taxon>
        <taxon>Hungatella</taxon>
    </lineage>
</organism>
<reference evidence="1 2" key="1">
    <citation type="submission" date="2010-01" db="EMBL/GenBank/DDBJ databases">
        <authorList>
            <person name="Weinstock G."/>
            <person name="Sodergren E."/>
            <person name="Clifton S."/>
            <person name="Fulton L."/>
            <person name="Fulton B."/>
            <person name="Courtney L."/>
            <person name="Fronick C."/>
            <person name="Harrison M."/>
            <person name="Strong C."/>
            <person name="Farmer C."/>
            <person name="Delahaunty K."/>
            <person name="Markovic C."/>
            <person name="Hall O."/>
            <person name="Minx P."/>
            <person name="Tomlinson C."/>
            <person name="Mitreva M."/>
            <person name="Nelson J."/>
            <person name="Hou S."/>
            <person name="Wollam A."/>
            <person name="Pepin K.H."/>
            <person name="Johnson M."/>
            <person name="Bhonagiri V."/>
            <person name="Nash W.E."/>
            <person name="Warren W."/>
            <person name="Chinwalla A."/>
            <person name="Mardis E.R."/>
            <person name="Wilson R.K."/>
        </authorList>
    </citation>
    <scope>NUCLEOTIDE SEQUENCE [LARGE SCALE GENOMIC DNA]</scope>
    <source>
        <strain evidence="1 2">DSM 13479</strain>
    </source>
</reference>